<feature type="domain" description="FAD-binding PCMH-type" evidence="4">
    <location>
        <begin position="8"/>
        <end position="183"/>
    </location>
</feature>
<evidence type="ECO:0000259" key="4">
    <source>
        <dbReference type="PROSITE" id="PS51387"/>
    </source>
</evidence>
<protein>
    <submittedName>
        <fullName evidence="5">FAD binding domain-containing protein</fullName>
    </submittedName>
</protein>
<dbReference type="Proteomes" id="UP001432046">
    <property type="component" value="Chromosome"/>
</dbReference>
<dbReference type="SUPFAM" id="SSF56176">
    <property type="entry name" value="FAD-binding/transporter-associated domain-like"/>
    <property type="match status" value="1"/>
</dbReference>
<evidence type="ECO:0000313" key="6">
    <source>
        <dbReference type="EMBL" id="WXC83434.1"/>
    </source>
</evidence>
<sequence>MTAGSQVQDDRTGSIYVAPSLSAALDALADYGPAGAPFAGGTWIMRSPIRHEPLRPHYVAIGKIPELSAIRIGKDAIEIGAAVTHAALAAALAGLPEFAVLAAAAGSSANPAVRALATIGGNLSALDFYAADCMPALLCLDAAVEIASRDASERMSLADFLKRRSTFQPGRLLTRIIVPRTERKTAHARLPLRKSGDYPVAIVSLSVNVDTASHVQAVRIAIGSVEQTPRRWGRLEAALLGAVLDPARVADIAAELAAEFTGRDSVEVPAWYRVSVLPSLVRRAAATALAN</sequence>
<dbReference type="EMBL" id="JAAOLE020000001">
    <property type="protein sequence ID" value="NVI46717.1"/>
    <property type="molecule type" value="Genomic_DNA"/>
</dbReference>
<dbReference type="InterPro" id="IPR002346">
    <property type="entry name" value="Mopterin_DH_FAD-bd"/>
</dbReference>
<keyword evidence="3" id="KW-0560">Oxidoreductase</keyword>
<dbReference type="PROSITE" id="PS51387">
    <property type="entry name" value="FAD_PCMH"/>
    <property type="match status" value="1"/>
</dbReference>
<dbReference type="GO" id="GO:0071949">
    <property type="term" value="F:FAD binding"/>
    <property type="evidence" value="ECO:0007669"/>
    <property type="project" value="InterPro"/>
</dbReference>
<accession>A0A973W359</accession>
<dbReference type="Pfam" id="PF00941">
    <property type="entry name" value="FAD_binding_5"/>
    <property type="match status" value="1"/>
</dbReference>
<dbReference type="Gene3D" id="3.30.465.10">
    <property type="match status" value="1"/>
</dbReference>
<name>A0A973W359_9BRAD</name>
<dbReference type="Gene3D" id="3.30.390.50">
    <property type="entry name" value="CO dehydrogenase flavoprotein, C-terminal domain"/>
    <property type="match status" value="1"/>
</dbReference>
<dbReference type="InterPro" id="IPR016166">
    <property type="entry name" value="FAD-bd_PCMH"/>
</dbReference>
<gene>
    <name evidence="5" type="ORF">HAP48_027900</name>
    <name evidence="6" type="ORF">WDK88_18565</name>
</gene>
<dbReference type="PANTHER" id="PTHR42659:SF2">
    <property type="entry name" value="XANTHINE DEHYDROGENASE SUBUNIT C-RELATED"/>
    <property type="match status" value="1"/>
</dbReference>
<evidence type="ECO:0000313" key="5">
    <source>
        <dbReference type="EMBL" id="NVI46717.1"/>
    </source>
</evidence>
<evidence type="ECO:0000256" key="2">
    <source>
        <dbReference type="ARBA" id="ARBA00022827"/>
    </source>
</evidence>
<evidence type="ECO:0000256" key="3">
    <source>
        <dbReference type="ARBA" id="ARBA00023002"/>
    </source>
</evidence>
<keyword evidence="1" id="KW-0285">Flavoprotein</keyword>
<reference evidence="6" key="3">
    <citation type="submission" date="2024-03" db="EMBL/GenBank/DDBJ databases">
        <authorList>
            <person name="Bromfield E.S.P."/>
            <person name="Cloutier S."/>
        </authorList>
    </citation>
    <scope>NUCLEOTIDE SEQUENCE</scope>
    <source>
        <strain evidence="6">5S5</strain>
    </source>
</reference>
<evidence type="ECO:0000313" key="7">
    <source>
        <dbReference type="Proteomes" id="UP001432046"/>
    </source>
</evidence>
<dbReference type="InterPro" id="IPR051312">
    <property type="entry name" value="Diverse_Substr_Oxidored"/>
</dbReference>
<reference evidence="6" key="2">
    <citation type="journal article" date="2021" name="Int. J. Syst. Evol. Microbiol.">
        <title>Bradyrhizobium septentrionale sp. nov. (sv. septentrionale) and Bradyrhizobium quebecense sp. nov. (sv. septentrionale) associated with legumes native to Canada possess rearranged symbiosis genes and numerous insertion sequences.</title>
        <authorList>
            <person name="Bromfield E.S.P."/>
            <person name="Cloutier S."/>
        </authorList>
    </citation>
    <scope>NUCLEOTIDE SEQUENCE</scope>
    <source>
        <strain evidence="6">5S5</strain>
    </source>
</reference>
<dbReference type="Pfam" id="PF03450">
    <property type="entry name" value="CO_deh_flav_C"/>
    <property type="match status" value="1"/>
</dbReference>
<reference evidence="5" key="1">
    <citation type="submission" date="2020-06" db="EMBL/GenBank/DDBJ databases">
        <title>Whole Genome Sequence of Bradyrhizobium sp. Strain 1S1.</title>
        <authorList>
            <person name="Bromfield E.S.P."/>
            <person name="Cloutier S."/>
        </authorList>
    </citation>
    <scope>NUCLEOTIDE SEQUENCE [LARGE SCALE GENOMIC DNA]</scope>
    <source>
        <strain evidence="5">1S1</strain>
    </source>
</reference>
<dbReference type="GO" id="GO:0016491">
    <property type="term" value="F:oxidoreductase activity"/>
    <property type="evidence" value="ECO:0007669"/>
    <property type="project" value="UniProtKB-KW"/>
</dbReference>
<keyword evidence="2" id="KW-0274">FAD</keyword>
<dbReference type="SMART" id="SM01092">
    <property type="entry name" value="CO_deh_flav_C"/>
    <property type="match status" value="1"/>
</dbReference>
<dbReference type="PANTHER" id="PTHR42659">
    <property type="entry name" value="XANTHINE DEHYDROGENASE SUBUNIT C-RELATED"/>
    <property type="match status" value="1"/>
</dbReference>
<dbReference type="InterPro" id="IPR036683">
    <property type="entry name" value="CO_DH_flav_C_dom_sf"/>
</dbReference>
<dbReference type="InterPro" id="IPR016169">
    <property type="entry name" value="FAD-bd_PCMH_sub2"/>
</dbReference>
<dbReference type="RefSeq" id="WP_166206102.1">
    <property type="nucleotide sequence ID" value="NZ_CP088285.1"/>
</dbReference>
<dbReference type="AlphaFoldDB" id="A0A973W359"/>
<dbReference type="EMBL" id="CP147711">
    <property type="protein sequence ID" value="WXC83434.1"/>
    <property type="molecule type" value="Genomic_DNA"/>
</dbReference>
<proteinExistence type="predicted"/>
<evidence type="ECO:0000256" key="1">
    <source>
        <dbReference type="ARBA" id="ARBA00022630"/>
    </source>
</evidence>
<organism evidence="5">
    <name type="scientific">Bradyrhizobium septentrionale</name>
    <dbReference type="NCBI Taxonomy" id="1404411"/>
    <lineage>
        <taxon>Bacteria</taxon>
        <taxon>Pseudomonadati</taxon>
        <taxon>Pseudomonadota</taxon>
        <taxon>Alphaproteobacteria</taxon>
        <taxon>Hyphomicrobiales</taxon>
        <taxon>Nitrobacteraceae</taxon>
        <taxon>Bradyrhizobium</taxon>
    </lineage>
</organism>
<dbReference type="InterPro" id="IPR036318">
    <property type="entry name" value="FAD-bd_PCMH-like_sf"/>
</dbReference>
<keyword evidence="7" id="KW-1185">Reference proteome</keyword>
<dbReference type="SUPFAM" id="SSF55447">
    <property type="entry name" value="CO dehydrogenase flavoprotein C-terminal domain-like"/>
    <property type="match status" value="1"/>
</dbReference>
<dbReference type="InterPro" id="IPR005107">
    <property type="entry name" value="CO_DH_flav_C"/>
</dbReference>